<dbReference type="Gene3D" id="3.30.360.10">
    <property type="entry name" value="Dihydrodipicolinate Reductase, domain 2"/>
    <property type="match status" value="1"/>
</dbReference>
<feature type="domain" description="Saccharopine dehydrogenase-like C-terminal" evidence="3">
    <location>
        <begin position="126"/>
        <end position="376"/>
    </location>
</feature>
<dbReference type="STRING" id="2754.EH55_00165"/>
<dbReference type="InterPro" id="IPR051168">
    <property type="entry name" value="AASS"/>
</dbReference>
<dbReference type="Gene3D" id="3.40.50.720">
    <property type="entry name" value="NAD(P)-binding Rossmann-like Domain"/>
    <property type="match status" value="2"/>
</dbReference>
<dbReference type="InterPro" id="IPR005097">
    <property type="entry name" value="Sacchrp_dh_NADP-bd"/>
</dbReference>
<comment type="caution">
    <text evidence="4">The sequence shown here is derived from an EMBL/GenBank/DDBJ whole genome shotgun (WGS) entry which is preliminary data.</text>
</comment>
<dbReference type="InterPro" id="IPR036291">
    <property type="entry name" value="NAD(P)-bd_dom_sf"/>
</dbReference>
<name>A0A073ITS5_9BACT</name>
<evidence type="ECO:0000313" key="5">
    <source>
        <dbReference type="Proteomes" id="UP000027665"/>
    </source>
</evidence>
<gene>
    <name evidence="4" type="ORF">EH55_00165</name>
</gene>
<dbReference type="eggNOG" id="COG1748">
    <property type="taxonomic scope" value="Bacteria"/>
</dbReference>
<dbReference type="SUPFAM" id="SSF51735">
    <property type="entry name" value="NAD(P)-binding Rossmann-fold domains"/>
    <property type="match status" value="1"/>
</dbReference>
<dbReference type="Proteomes" id="UP000027665">
    <property type="component" value="Unassembled WGS sequence"/>
</dbReference>
<dbReference type="RefSeq" id="WP_037974814.1">
    <property type="nucleotide sequence ID" value="NZ_JAXDSK010000031.1"/>
</dbReference>
<proteinExistence type="predicted"/>
<keyword evidence="5" id="KW-1185">Reference proteome</keyword>
<dbReference type="PANTHER" id="PTHR11133:SF22">
    <property type="entry name" value="ALPHA-AMINOADIPIC SEMIALDEHYDE SYNTHASE, MITOCHONDRIAL"/>
    <property type="match status" value="1"/>
</dbReference>
<dbReference type="Pfam" id="PF03435">
    <property type="entry name" value="Sacchrp_dh_NADP"/>
    <property type="match status" value="1"/>
</dbReference>
<dbReference type="EMBL" id="JMKI01000010">
    <property type="protein sequence ID" value="KEJ92955.1"/>
    <property type="molecule type" value="Genomic_DNA"/>
</dbReference>
<evidence type="ECO:0000259" key="2">
    <source>
        <dbReference type="Pfam" id="PF03435"/>
    </source>
</evidence>
<organism evidence="4 5">
    <name type="scientific">Synergistes jonesii</name>
    <dbReference type="NCBI Taxonomy" id="2754"/>
    <lineage>
        <taxon>Bacteria</taxon>
        <taxon>Thermotogati</taxon>
        <taxon>Synergistota</taxon>
        <taxon>Synergistia</taxon>
        <taxon>Synergistales</taxon>
        <taxon>Synergistaceae</taxon>
        <taxon>Synergistes</taxon>
    </lineage>
</organism>
<dbReference type="GO" id="GO:0016491">
    <property type="term" value="F:oxidoreductase activity"/>
    <property type="evidence" value="ECO:0007669"/>
    <property type="project" value="UniProtKB-KW"/>
</dbReference>
<dbReference type="SUPFAM" id="SSF55347">
    <property type="entry name" value="Glyceraldehyde-3-phosphate dehydrogenase-like, C-terminal domain"/>
    <property type="match status" value="1"/>
</dbReference>
<dbReference type="AlphaFoldDB" id="A0A073ITS5"/>
<dbReference type="PANTHER" id="PTHR11133">
    <property type="entry name" value="SACCHAROPINE DEHYDROGENASE"/>
    <property type="match status" value="1"/>
</dbReference>
<protein>
    <submittedName>
        <fullName evidence="4">Saccharopine dehydrogenase</fullName>
    </submittedName>
</protein>
<accession>A0A073ITS5</accession>
<dbReference type="GeneID" id="90982980"/>
<feature type="domain" description="Saccharopine dehydrogenase NADP binding" evidence="2">
    <location>
        <begin position="5"/>
        <end position="120"/>
    </location>
</feature>
<evidence type="ECO:0000256" key="1">
    <source>
        <dbReference type="ARBA" id="ARBA00023002"/>
    </source>
</evidence>
<dbReference type="OrthoDB" id="9769367at2"/>
<sequence length="387" mass="42569">MKKKVTVLGNGLVGSVMALDLAADEGYEVTVCDARKDKLEETVLKSKGKIKGRSDVDFASPASISAAVKGQDLVIGAVPGSLGYQMLGAVIRAGVNMSDISFMGEDYRDWDAEAKKYGVTTFEDVGVAPGSSSVLIGYACSRLDEVEDVTYYVTGLPTSPQEPYNYKLVFSPDDLVEEYVRPARTKKDGKIVSVPALSGCKIVDFKIPGLKLPKMEGFFTDGSRTLLDTIPSPNVTEYTLRYPGTAARMEFLREIGLFSLEPVKINGANIRPRDVFAKLAYPKMELGKEENEFTFYYVEVTGKKDGKRLQYQFSLYDEKDKETLYPSMSRTTGFPCVIVGKLIAEGVLNNPGVNPPEEVGKNAKAVEIFIDELKKRNVKIHQNVVEL</sequence>
<evidence type="ECO:0000259" key="3">
    <source>
        <dbReference type="Pfam" id="PF16653"/>
    </source>
</evidence>
<keyword evidence="1" id="KW-0560">Oxidoreductase</keyword>
<dbReference type="Pfam" id="PF16653">
    <property type="entry name" value="Sacchrp_dh_C"/>
    <property type="match status" value="1"/>
</dbReference>
<evidence type="ECO:0000313" key="4">
    <source>
        <dbReference type="EMBL" id="KEJ92955.1"/>
    </source>
</evidence>
<reference evidence="4 5" key="1">
    <citation type="submission" date="2014-04" db="EMBL/GenBank/DDBJ databases">
        <title>Draft Genome Sequence of Synergistes jonesii.</title>
        <authorList>
            <person name="Coil D.A."/>
            <person name="Eisen J.A."/>
            <person name="Holland-Moritz H.E."/>
        </authorList>
    </citation>
    <scope>NUCLEOTIDE SEQUENCE [LARGE SCALE GENOMIC DNA]</scope>
    <source>
        <strain evidence="4 5">78-1</strain>
    </source>
</reference>
<dbReference type="InterPro" id="IPR032095">
    <property type="entry name" value="Sacchrp_dh-like_C"/>
</dbReference>